<dbReference type="SUPFAM" id="SSF53474">
    <property type="entry name" value="alpha/beta-Hydrolases"/>
    <property type="match status" value="1"/>
</dbReference>
<keyword evidence="2" id="KW-0378">Hydrolase</keyword>
<protein>
    <submittedName>
        <fullName evidence="2">Alpha/beta fold hydrolase</fullName>
    </submittedName>
</protein>
<dbReference type="Gene3D" id="3.40.50.1820">
    <property type="entry name" value="alpha/beta hydrolase"/>
    <property type="match status" value="1"/>
</dbReference>
<dbReference type="EMBL" id="JBHSQJ010000058">
    <property type="protein sequence ID" value="MFC5908437.1"/>
    <property type="molecule type" value="Genomic_DNA"/>
</dbReference>
<keyword evidence="3" id="KW-1185">Reference proteome</keyword>
<evidence type="ECO:0000259" key="1">
    <source>
        <dbReference type="Pfam" id="PF12697"/>
    </source>
</evidence>
<dbReference type="InterPro" id="IPR029058">
    <property type="entry name" value="AB_hydrolase_fold"/>
</dbReference>
<evidence type="ECO:0000313" key="3">
    <source>
        <dbReference type="Proteomes" id="UP001596174"/>
    </source>
</evidence>
<dbReference type="Proteomes" id="UP001596174">
    <property type="component" value="Unassembled WGS sequence"/>
</dbReference>
<evidence type="ECO:0000313" key="2">
    <source>
        <dbReference type="EMBL" id="MFC5908437.1"/>
    </source>
</evidence>
<reference evidence="3" key="1">
    <citation type="journal article" date="2019" name="Int. J. Syst. Evol. Microbiol.">
        <title>The Global Catalogue of Microorganisms (GCM) 10K type strain sequencing project: providing services to taxonomists for standard genome sequencing and annotation.</title>
        <authorList>
            <consortium name="The Broad Institute Genomics Platform"/>
            <consortium name="The Broad Institute Genome Sequencing Center for Infectious Disease"/>
            <person name="Wu L."/>
            <person name="Ma J."/>
        </authorList>
    </citation>
    <scope>NUCLEOTIDE SEQUENCE [LARGE SCALE GENOMIC DNA]</scope>
    <source>
        <strain evidence="3">JCM 4816</strain>
    </source>
</reference>
<dbReference type="InterPro" id="IPR000073">
    <property type="entry name" value="AB_hydrolase_1"/>
</dbReference>
<gene>
    <name evidence="2" type="ORF">ACFP3V_14595</name>
</gene>
<proteinExistence type="predicted"/>
<dbReference type="PANTHER" id="PTHR43433:SF5">
    <property type="entry name" value="AB HYDROLASE-1 DOMAIN-CONTAINING PROTEIN"/>
    <property type="match status" value="1"/>
</dbReference>
<sequence>MSTPPFLTLPSCARSVRVETSRGTFAALHARPAGAASRGAVLLVPGFTGSKEDFIALLEPLAGDGWEVLAVDQRGQYETAGPDDESAYALEQLALDAVHLGSSLGAGRPVHLLGHSFGGLVARAAVLRGGATAPWASLTLMSSGPGAVSTGEAERVNLLLAALPELSMEEIWQAMRDMEDASGVRPGLAPEILEFLHRRWLGNAPASLAGMGRQLVSEPDRVEDLAKSPLPKLVLSGEEDYAWPVDLQADMALRLTSEHIVIPGAGHSPNAEHPAATAVSLSAFWSSVS</sequence>
<dbReference type="InterPro" id="IPR050471">
    <property type="entry name" value="AB_hydrolase"/>
</dbReference>
<organism evidence="2 3">
    <name type="scientific">Streptacidiphilus monticola</name>
    <dbReference type="NCBI Taxonomy" id="2161674"/>
    <lineage>
        <taxon>Bacteria</taxon>
        <taxon>Bacillati</taxon>
        <taxon>Actinomycetota</taxon>
        <taxon>Actinomycetes</taxon>
        <taxon>Kitasatosporales</taxon>
        <taxon>Streptomycetaceae</taxon>
        <taxon>Streptacidiphilus</taxon>
    </lineage>
</organism>
<dbReference type="Pfam" id="PF12697">
    <property type="entry name" value="Abhydrolase_6"/>
    <property type="match status" value="1"/>
</dbReference>
<accession>A0ABW1G4J0</accession>
<comment type="caution">
    <text evidence="2">The sequence shown here is derived from an EMBL/GenBank/DDBJ whole genome shotgun (WGS) entry which is preliminary data.</text>
</comment>
<dbReference type="PANTHER" id="PTHR43433">
    <property type="entry name" value="HYDROLASE, ALPHA/BETA FOLD FAMILY PROTEIN"/>
    <property type="match status" value="1"/>
</dbReference>
<feature type="domain" description="AB hydrolase-1" evidence="1">
    <location>
        <begin position="41"/>
        <end position="278"/>
    </location>
</feature>
<dbReference type="RefSeq" id="WP_380583434.1">
    <property type="nucleotide sequence ID" value="NZ_JBHSQJ010000058.1"/>
</dbReference>
<dbReference type="GO" id="GO:0016787">
    <property type="term" value="F:hydrolase activity"/>
    <property type="evidence" value="ECO:0007669"/>
    <property type="project" value="UniProtKB-KW"/>
</dbReference>
<name>A0ABW1G4J0_9ACTN</name>